<feature type="transmembrane region" description="Helical" evidence="1">
    <location>
        <begin position="119"/>
        <end position="139"/>
    </location>
</feature>
<dbReference type="PANTHER" id="PTHR37314:SF4">
    <property type="entry name" value="UPF0700 TRANSMEMBRANE PROTEIN YOAK"/>
    <property type="match status" value="1"/>
</dbReference>
<feature type="transmembrane region" description="Helical" evidence="1">
    <location>
        <begin position="184"/>
        <end position="206"/>
    </location>
</feature>
<dbReference type="RefSeq" id="WP_188220889.1">
    <property type="nucleotide sequence ID" value="NZ_NASZ01000016.1"/>
</dbReference>
<gene>
    <name evidence="2" type="ORF">B6A10_10810</name>
</gene>
<feature type="transmembrane region" description="Helical" evidence="1">
    <location>
        <begin position="59"/>
        <end position="82"/>
    </location>
</feature>
<keyword evidence="3" id="KW-1185">Reference proteome</keyword>
<evidence type="ECO:0000313" key="3">
    <source>
        <dbReference type="Proteomes" id="UP000661715"/>
    </source>
</evidence>
<keyword evidence="1" id="KW-1133">Transmembrane helix</keyword>
<evidence type="ECO:0000313" key="2">
    <source>
        <dbReference type="EMBL" id="MBD0725671.1"/>
    </source>
</evidence>
<reference evidence="2 3" key="1">
    <citation type="journal article" date="2020" name="Microbiol. Res.">
        <title>Flavobacterium pokkalii sp. nov., a novel plant growth promoting native rhizobacteria isolated from pokkali rice grown in coastal saline affected agricultural regions of southern India, Kerala.</title>
        <authorList>
            <person name="Menon R.R."/>
            <person name="Kumari S."/>
            <person name="Viver T."/>
            <person name="Rameshkumar N."/>
        </authorList>
    </citation>
    <scope>NUCLEOTIDE SEQUENCE [LARGE SCALE GENOMIC DNA]</scope>
    <source>
        <strain evidence="2 3">L1I52</strain>
    </source>
</reference>
<dbReference type="InterPro" id="IPR010699">
    <property type="entry name" value="DUF1275"/>
</dbReference>
<keyword evidence="1" id="KW-0812">Transmembrane</keyword>
<comment type="caution">
    <text evidence="2">The sequence shown here is derived from an EMBL/GenBank/DDBJ whole genome shotgun (WGS) entry which is preliminary data.</text>
</comment>
<name>A0ABR7URY5_9FLAO</name>
<sequence length="248" mass="28271">MFRHQGKKRTLVHNLRIATVLSFVAGIVNVSGFLAFRQLTTNVTGHFALFINDVSNFDFWKGTVYFLYIFFFFLGSFTSGFLTEKFGKNKELKIYVFPTTIEFFILIIIGFLSDSFAKGFPDLIVCALLFAMGLQNSFVTKISNAVVRTTHLTGLFTDLGIDVSHLFFPELHPDKEKLKESIKLRIYIIAFFFAGGLFGGLCYSKLNLKLKTLIVAALILLISLLLDKMRYNLIKAKRKHLQRRSSFS</sequence>
<proteinExistence type="predicted"/>
<organism evidence="2 3">
    <name type="scientific">Flavobacterium pokkalii</name>
    <dbReference type="NCBI Taxonomy" id="1940408"/>
    <lineage>
        <taxon>Bacteria</taxon>
        <taxon>Pseudomonadati</taxon>
        <taxon>Bacteroidota</taxon>
        <taxon>Flavobacteriia</taxon>
        <taxon>Flavobacteriales</taxon>
        <taxon>Flavobacteriaceae</taxon>
        <taxon>Flavobacterium</taxon>
    </lineage>
</organism>
<dbReference type="Proteomes" id="UP000661715">
    <property type="component" value="Unassembled WGS sequence"/>
</dbReference>
<dbReference type="PANTHER" id="PTHR37314">
    <property type="entry name" value="SLR0142 PROTEIN"/>
    <property type="match status" value="1"/>
</dbReference>
<protein>
    <recommendedName>
        <fullName evidence="4">DUF1275 domain-containing protein</fullName>
    </recommendedName>
</protein>
<feature type="transmembrane region" description="Helical" evidence="1">
    <location>
        <begin position="212"/>
        <end position="229"/>
    </location>
</feature>
<dbReference type="EMBL" id="NASZ01000016">
    <property type="protein sequence ID" value="MBD0725671.1"/>
    <property type="molecule type" value="Genomic_DNA"/>
</dbReference>
<keyword evidence="1" id="KW-0472">Membrane</keyword>
<evidence type="ECO:0000256" key="1">
    <source>
        <dbReference type="SAM" id="Phobius"/>
    </source>
</evidence>
<feature type="transmembrane region" description="Helical" evidence="1">
    <location>
        <begin position="94"/>
        <end position="113"/>
    </location>
</feature>
<dbReference type="Pfam" id="PF06912">
    <property type="entry name" value="DUF1275"/>
    <property type="match status" value="1"/>
</dbReference>
<accession>A0ABR7URY5</accession>
<feature type="transmembrane region" description="Helical" evidence="1">
    <location>
        <begin position="20"/>
        <end position="39"/>
    </location>
</feature>
<evidence type="ECO:0008006" key="4">
    <source>
        <dbReference type="Google" id="ProtNLM"/>
    </source>
</evidence>